<reference evidence="1 2" key="1">
    <citation type="journal article" date="2016" name="Antonie Van Leeuwenhoek">
        <title>Bacillus depressus sp. nov., isolated from soil of a sunflower field.</title>
        <authorList>
            <person name="Wei X."/>
            <person name="Xin D."/>
            <person name="Xin Y."/>
            <person name="Zhang H."/>
            <person name="Wang T."/>
            <person name="Zhang J."/>
        </authorList>
    </citation>
    <scope>NUCLEOTIDE SEQUENCE [LARGE SCALE GENOMIC DNA]</scope>
    <source>
        <strain evidence="1 2">BZ1</strain>
    </source>
</reference>
<keyword evidence="2" id="KW-1185">Reference proteome</keyword>
<comment type="caution">
    <text evidence="1">The sequence shown here is derived from an EMBL/GenBank/DDBJ whole genome shotgun (WGS) entry which is preliminary data.</text>
</comment>
<dbReference type="Proteomes" id="UP000481030">
    <property type="component" value="Unassembled WGS sequence"/>
</dbReference>
<dbReference type="RefSeq" id="WP_151533256.1">
    <property type="nucleotide sequence ID" value="NZ_WBOS01000001.1"/>
</dbReference>
<dbReference type="OrthoDB" id="2696719at2"/>
<protein>
    <recommendedName>
        <fullName evidence="3">Sodium:proton antiporter</fullName>
    </recommendedName>
</protein>
<sequence>MGRILLSILAIGISGYLIFQNRYRAMNVLFRNALLRRIFVSSLMGLPGVKDRMLKMVFPSSSSEGAFEKTY</sequence>
<evidence type="ECO:0000313" key="1">
    <source>
        <dbReference type="EMBL" id="KAB2338517.1"/>
    </source>
</evidence>
<evidence type="ECO:0000313" key="2">
    <source>
        <dbReference type="Proteomes" id="UP000481030"/>
    </source>
</evidence>
<name>A0A6L3VCZ2_9BACI</name>
<gene>
    <name evidence="1" type="ORF">F7731_02855</name>
</gene>
<accession>A0A6L3VCZ2</accession>
<proteinExistence type="predicted"/>
<dbReference type="EMBL" id="WBOS01000001">
    <property type="protein sequence ID" value="KAB2338517.1"/>
    <property type="molecule type" value="Genomic_DNA"/>
</dbReference>
<organism evidence="1 2">
    <name type="scientific">Cytobacillus depressus</name>
    <dbReference type="NCBI Taxonomy" id="1602942"/>
    <lineage>
        <taxon>Bacteria</taxon>
        <taxon>Bacillati</taxon>
        <taxon>Bacillota</taxon>
        <taxon>Bacilli</taxon>
        <taxon>Bacillales</taxon>
        <taxon>Bacillaceae</taxon>
        <taxon>Cytobacillus</taxon>
    </lineage>
</organism>
<dbReference type="AlphaFoldDB" id="A0A6L3VCZ2"/>
<evidence type="ECO:0008006" key="3">
    <source>
        <dbReference type="Google" id="ProtNLM"/>
    </source>
</evidence>